<organism evidence="1 2">
    <name type="scientific">Methylococcus capsulatus</name>
    <dbReference type="NCBI Taxonomy" id="414"/>
    <lineage>
        <taxon>Bacteria</taxon>
        <taxon>Pseudomonadati</taxon>
        <taxon>Pseudomonadota</taxon>
        <taxon>Gammaproteobacteria</taxon>
        <taxon>Methylococcales</taxon>
        <taxon>Methylococcaceae</taxon>
        <taxon>Methylococcus</taxon>
    </lineage>
</organism>
<evidence type="ECO:0000313" key="2">
    <source>
        <dbReference type="Proteomes" id="UP001158598"/>
    </source>
</evidence>
<proteinExistence type="predicted"/>
<dbReference type="PIRSF" id="PIRSF034586">
    <property type="entry name" value="Vir_effector_SfrC"/>
    <property type="match status" value="1"/>
</dbReference>
<gene>
    <name evidence="1" type="ORF">MCNOR_2784</name>
</gene>
<evidence type="ECO:0000313" key="1">
    <source>
        <dbReference type="EMBL" id="CAI8866406.1"/>
    </source>
</evidence>
<accession>A0AA35V671</accession>
<evidence type="ECO:0008006" key="3">
    <source>
        <dbReference type="Google" id="ProtNLM"/>
    </source>
</evidence>
<protein>
    <recommendedName>
        <fullName evidence="3">Virulence factor</fullName>
    </recommendedName>
</protein>
<name>A0AA35V671_METCP</name>
<dbReference type="Proteomes" id="UP001158598">
    <property type="component" value="Chromosome"/>
</dbReference>
<dbReference type="Pfam" id="PF10139">
    <property type="entry name" value="Virul_Fac"/>
    <property type="match status" value="1"/>
</dbReference>
<dbReference type="AlphaFoldDB" id="A0AA35V671"/>
<dbReference type="InterPro" id="IPR017030">
    <property type="entry name" value="Vir_effector_SfrC"/>
</dbReference>
<sequence length="893" mass="99276">MHMTTWDDKTLSERCEAIFRGAGDALEWVAEVRTNAQRLDREGDGLIEKLRRSRNQCRRLGAAAKRPFSAGVFGMSQAGKSYLISTLARSAEGDLQTLLDGRRVDFIGHLNPPGGGKEATGLVTRFTRKPSAAPQGFPVELTLFSEADIAKILGNSFFNDFDRERVSFDTDPEKLRALLGRLEPLAQPEPTGGLSADEIIDLIDYFERRFEKSFAPLRADYWPRVIELAPRLRTEHRAELLSVLWGGIPDLTRAYRLLAEALARMSHAGTVFVPLAALVSETGGEPAWRADSILNVDVLDGLGKEGGESLKVLPQREGQVLAEAEVSRPVLAALTAELRFVLADAPAIGLLEEVDLLDFPGYRGRLDIADLEEVRKRLKREDADPAAQLMLRAKVAYLFERYTEDQEMNVLLMCTRCDSQIEVTSLAPALSAWVHATQGETPADRGTRPPGLVWVVTQLDRRLEAKPGQTAAQQQQEWANMVHITLLERFSQCDWLHEWSEGKPFDNVFMVRKPGMLRSAFKVDADGVETDFLSEEERQRLAGQREFFVGNESVQRHVRDAGAAWDAVLGVNDGGMTRLAEYLRTVCLRETKWNRIGEQLVKIQQEIGEHRLLPYFQAEGASEVERKKRCAERFYQAVVESPDGFGELLHRLHPAAEQLRRLYLTADDAGGKGEAETAKPAPARRGLINLPVAKTAGPVPERGGRAENFARAVISAWILQLRALPEQADLLRYLGLGEEAVRIVSDELVTGGDRLQLERKLVEALRPLEEMRGTTRIGIVDQQVMVVRRVIGEFVDLLGLGETPVAARPESPMGGRRLFEPPAAIAAAVLPRLSVEELNYPAAFIVDWLEAFRRLALDNAGHSAGREITPEQNLRLGEILATLGVVAGHRERR</sequence>
<dbReference type="EMBL" id="OX458332">
    <property type="protein sequence ID" value="CAI8866406.1"/>
    <property type="molecule type" value="Genomic_DNA"/>
</dbReference>
<reference evidence="1" key="1">
    <citation type="submission" date="2023-03" db="EMBL/GenBank/DDBJ databases">
        <authorList>
            <person name="Pearce D."/>
        </authorList>
    </citation>
    <scope>NUCLEOTIDE SEQUENCE</scope>
    <source>
        <strain evidence="1">Mc</strain>
    </source>
</reference>